<evidence type="ECO:0008006" key="5">
    <source>
        <dbReference type="Google" id="ProtNLM"/>
    </source>
</evidence>
<sequence>MKNSFKLGLVALAIATSFAACKGSGSASGTDTAKMDTAKMDTAKKDTTKMDTAKKDTTKKDTAKKM</sequence>
<feature type="region of interest" description="Disordered" evidence="1">
    <location>
        <begin position="44"/>
        <end position="66"/>
    </location>
</feature>
<keyword evidence="4" id="KW-1185">Reference proteome</keyword>
<keyword evidence="2" id="KW-0732">Signal</keyword>
<dbReference type="AlphaFoldDB" id="A0A5B8W5H3"/>
<gene>
    <name evidence="3" type="ORF">FSB76_25500</name>
</gene>
<organism evidence="3 4">
    <name type="scientific">Mucilaginibacter ginsenosidivorax</name>
    <dbReference type="NCBI Taxonomy" id="862126"/>
    <lineage>
        <taxon>Bacteria</taxon>
        <taxon>Pseudomonadati</taxon>
        <taxon>Bacteroidota</taxon>
        <taxon>Sphingobacteriia</taxon>
        <taxon>Sphingobacteriales</taxon>
        <taxon>Sphingobacteriaceae</taxon>
        <taxon>Mucilaginibacter</taxon>
    </lineage>
</organism>
<evidence type="ECO:0000256" key="2">
    <source>
        <dbReference type="SAM" id="SignalP"/>
    </source>
</evidence>
<accession>A0A5B8W5H3</accession>
<proteinExistence type="predicted"/>
<name>A0A5B8W5H3_9SPHI</name>
<feature type="chain" id="PRO_5023011755" description="Pentapeptide MXKDX repeat protein" evidence="2">
    <location>
        <begin position="23"/>
        <end position="66"/>
    </location>
</feature>
<reference evidence="3 4" key="1">
    <citation type="journal article" date="2013" name="J. Microbiol.">
        <title>Mucilaginibacter ginsenosidivorax sp. nov., with ginsenoside converting activity isolated from sediment.</title>
        <authorList>
            <person name="Kim J.K."/>
            <person name="Choi T.E."/>
            <person name="Liu Q.M."/>
            <person name="Park H.Y."/>
            <person name="Yi T.H."/>
            <person name="Yoon M.H."/>
            <person name="Kim S.C."/>
            <person name="Im W.T."/>
        </authorList>
    </citation>
    <scope>NUCLEOTIDE SEQUENCE [LARGE SCALE GENOMIC DNA]</scope>
    <source>
        <strain evidence="3 4">KHI28</strain>
    </source>
</reference>
<feature type="signal peptide" evidence="2">
    <location>
        <begin position="1"/>
        <end position="22"/>
    </location>
</feature>
<evidence type="ECO:0000256" key="1">
    <source>
        <dbReference type="SAM" id="MobiDB-lite"/>
    </source>
</evidence>
<dbReference type="KEGG" id="mgk:FSB76_25500"/>
<dbReference type="EMBL" id="CP042437">
    <property type="protein sequence ID" value="QEC79144.1"/>
    <property type="molecule type" value="Genomic_DNA"/>
</dbReference>
<evidence type="ECO:0000313" key="4">
    <source>
        <dbReference type="Proteomes" id="UP000321362"/>
    </source>
</evidence>
<evidence type="ECO:0000313" key="3">
    <source>
        <dbReference type="EMBL" id="QEC79144.1"/>
    </source>
</evidence>
<dbReference type="Proteomes" id="UP000321362">
    <property type="component" value="Chromosome"/>
</dbReference>
<protein>
    <recommendedName>
        <fullName evidence="5">Pentapeptide MXKDX repeat protein</fullName>
    </recommendedName>
</protein>
<dbReference type="PROSITE" id="PS51257">
    <property type="entry name" value="PROKAR_LIPOPROTEIN"/>
    <property type="match status" value="1"/>
</dbReference>
<dbReference type="RefSeq" id="WP_147058457.1">
    <property type="nucleotide sequence ID" value="NZ_CP042437.1"/>
</dbReference>